<name>A0AAD6Y2P0_9AGAR</name>
<reference evidence="1" key="1">
    <citation type="submission" date="2023-03" db="EMBL/GenBank/DDBJ databases">
        <title>Massive genome expansion in bonnet fungi (Mycena s.s.) driven by repeated elements and novel gene families across ecological guilds.</title>
        <authorList>
            <consortium name="Lawrence Berkeley National Laboratory"/>
            <person name="Harder C.B."/>
            <person name="Miyauchi S."/>
            <person name="Viragh M."/>
            <person name="Kuo A."/>
            <person name="Thoen E."/>
            <person name="Andreopoulos B."/>
            <person name="Lu D."/>
            <person name="Skrede I."/>
            <person name="Drula E."/>
            <person name="Henrissat B."/>
            <person name="Morin E."/>
            <person name="Kohler A."/>
            <person name="Barry K."/>
            <person name="LaButti K."/>
            <person name="Morin E."/>
            <person name="Salamov A."/>
            <person name="Lipzen A."/>
            <person name="Mereny Z."/>
            <person name="Hegedus B."/>
            <person name="Baldrian P."/>
            <person name="Stursova M."/>
            <person name="Weitz H."/>
            <person name="Taylor A."/>
            <person name="Grigoriev I.V."/>
            <person name="Nagy L.G."/>
            <person name="Martin F."/>
            <person name="Kauserud H."/>
        </authorList>
    </citation>
    <scope>NUCLEOTIDE SEQUENCE</scope>
    <source>
        <strain evidence="1">9144</strain>
    </source>
</reference>
<feature type="non-terminal residue" evidence="1">
    <location>
        <position position="175"/>
    </location>
</feature>
<gene>
    <name evidence="1" type="ORF">GGX14DRAFT_312620</name>
</gene>
<keyword evidence="2" id="KW-1185">Reference proteome</keyword>
<comment type="caution">
    <text evidence="1">The sequence shown here is derived from an EMBL/GenBank/DDBJ whole genome shotgun (WGS) entry which is preliminary data.</text>
</comment>
<dbReference type="EMBL" id="JARJCW010000073">
    <property type="protein sequence ID" value="KAJ7198266.1"/>
    <property type="molecule type" value="Genomic_DNA"/>
</dbReference>
<proteinExistence type="predicted"/>
<evidence type="ECO:0008006" key="3">
    <source>
        <dbReference type="Google" id="ProtNLM"/>
    </source>
</evidence>
<accession>A0AAD6Y2P0</accession>
<dbReference type="Proteomes" id="UP001219525">
    <property type="component" value="Unassembled WGS sequence"/>
</dbReference>
<dbReference type="AlphaFoldDB" id="A0AAD6Y2P0"/>
<sequence length="175" mass="20116">MTLPKDIPTLCAKVSKNLTRPDNVFCSASFADFFVSCNAHPHLAPGTTDHFAIISVIDLLPPTVEPEDRRNWRATDWEEFNKILETELEADPMVAGYASEAEVLAGLTRLDSAINRCVEKLVPLCKPCSHSKRWWTKELTVQMKERNAHALKSFRKRDLPFHPIHEEYRRVRNNF</sequence>
<organism evidence="1 2">
    <name type="scientific">Mycena pura</name>
    <dbReference type="NCBI Taxonomy" id="153505"/>
    <lineage>
        <taxon>Eukaryota</taxon>
        <taxon>Fungi</taxon>
        <taxon>Dikarya</taxon>
        <taxon>Basidiomycota</taxon>
        <taxon>Agaricomycotina</taxon>
        <taxon>Agaricomycetes</taxon>
        <taxon>Agaricomycetidae</taxon>
        <taxon>Agaricales</taxon>
        <taxon>Marasmiineae</taxon>
        <taxon>Mycenaceae</taxon>
        <taxon>Mycena</taxon>
    </lineage>
</organism>
<evidence type="ECO:0000313" key="2">
    <source>
        <dbReference type="Proteomes" id="UP001219525"/>
    </source>
</evidence>
<protein>
    <recommendedName>
        <fullName evidence="3">Endonuclease/exonuclease/phosphatase domain-containing protein</fullName>
    </recommendedName>
</protein>
<evidence type="ECO:0000313" key="1">
    <source>
        <dbReference type="EMBL" id="KAJ7198266.1"/>
    </source>
</evidence>